<feature type="domain" description="NAD-dependent epimerase/dehydratase" evidence="1">
    <location>
        <begin position="3"/>
        <end position="207"/>
    </location>
</feature>
<evidence type="ECO:0000313" key="2">
    <source>
        <dbReference type="EMBL" id="QCK85347.1"/>
    </source>
</evidence>
<dbReference type="Proteomes" id="UP000298588">
    <property type="component" value="Chromosome"/>
</dbReference>
<dbReference type="Gene3D" id="3.40.50.720">
    <property type="entry name" value="NAD(P)-binding Rossmann-like Domain"/>
    <property type="match status" value="1"/>
</dbReference>
<dbReference type="Pfam" id="PF01370">
    <property type="entry name" value="Epimerase"/>
    <property type="match status" value="1"/>
</dbReference>
<accession>A0A4D7QJ72</accession>
<dbReference type="RefSeq" id="WP_137098681.1">
    <property type="nucleotide sequence ID" value="NZ_CP039865.1"/>
</dbReference>
<dbReference type="CDD" id="cd08946">
    <property type="entry name" value="SDR_e"/>
    <property type="match status" value="1"/>
</dbReference>
<organism evidence="2 3">
    <name type="scientific">Phreatobacter aquaticus</name>
    <dbReference type="NCBI Taxonomy" id="2570229"/>
    <lineage>
        <taxon>Bacteria</taxon>
        <taxon>Pseudomonadati</taxon>
        <taxon>Pseudomonadota</taxon>
        <taxon>Alphaproteobacteria</taxon>
        <taxon>Hyphomicrobiales</taxon>
        <taxon>Phreatobacteraceae</taxon>
        <taxon>Phreatobacter</taxon>
    </lineage>
</organism>
<evidence type="ECO:0000313" key="3">
    <source>
        <dbReference type="Proteomes" id="UP000298588"/>
    </source>
</evidence>
<sequence length="294" mass="31384">MRVLVSGSEGLIGKCFRARIMRNGVDAPGFDLRGAVPEDIRNREQLRAALAAVDGVVHLAAVSRVVDGENDPAHCWAVNVEALDGLIREMLDLRTPPWLVFASSREVYGRVTSLPVPETAPPAPVNVYARSKAEGERLVTEARAAGLCANIGRFATVYGSAEDHADRLIPAFARAAALGGELRIDGAETTIDATHVDDVADGLERLMIATSRQEVLPTVHFASGVGTTVADLAALAQSVSTRIVTTRSEGARSHDVGKFVGDPARCQALLGWSYRTSLKDGFTRLVRDFETAAV</sequence>
<dbReference type="SUPFAM" id="SSF51735">
    <property type="entry name" value="NAD(P)-binding Rossmann-fold domains"/>
    <property type="match status" value="1"/>
</dbReference>
<dbReference type="AlphaFoldDB" id="A0A4D7QJ72"/>
<dbReference type="PANTHER" id="PTHR43245">
    <property type="entry name" value="BIFUNCTIONAL POLYMYXIN RESISTANCE PROTEIN ARNA"/>
    <property type="match status" value="1"/>
</dbReference>
<proteinExistence type="predicted"/>
<keyword evidence="3" id="KW-1185">Reference proteome</keyword>
<dbReference type="EMBL" id="CP039865">
    <property type="protein sequence ID" value="QCK85347.1"/>
    <property type="molecule type" value="Genomic_DNA"/>
</dbReference>
<dbReference type="InterPro" id="IPR050177">
    <property type="entry name" value="Lipid_A_modif_metabolic_enz"/>
</dbReference>
<gene>
    <name evidence="2" type="ORF">E8L99_05965</name>
</gene>
<dbReference type="OrthoDB" id="9779041at2"/>
<reference evidence="2 3" key="1">
    <citation type="submission" date="2019-04" db="EMBL/GenBank/DDBJ databases">
        <title>Phreatobacter aquaticus sp. nov.</title>
        <authorList>
            <person name="Choi A."/>
            <person name="Baek K."/>
        </authorList>
    </citation>
    <scope>NUCLEOTIDE SEQUENCE [LARGE SCALE GENOMIC DNA]</scope>
    <source>
        <strain evidence="2 3">NMCR1094</strain>
    </source>
</reference>
<dbReference type="InterPro" id="IPR036291">
    <property type="entry name" value="NAD(P)-bd_dom_sf"/>
</dbReference>
<dbReference type="InterPro" id="IPR001509">
    <property type="entry name" value="Epimerase_deHydtase"/>
</dbReference>
<dbReference type="KEGG" id="paqt:E8L99_05965"/>
<name>A0A4D7QJ72_9HYPH</name>
<evidence type="ECO:0000259" key="1">
    <source>
        <dbReference type="Pfam" id="PF01370"/>
    </source>
</evidence>
<protein>
    <submittedName>
        <fullName evidence="2">SDR family oxidoreductase</fullName>
    </submittedName>
</protein>